<reference evidence="1 2" key="1">
    <citation type="submission" date="2020-08" db="EMBL/GenBank/DDBJ databases">
        <title>Description of novel Flavobacterium F-408 isolate.</title>
        <authorList>
            <person name="Saticioglu I.B."/>
            <person name="Duman M."/>
            <person name="Altun S."/>
        </authorList>
    </citation>
    <scope>NUCLEOTIDE SEQUENCE [LARGE SCALE GENOMIC DNA]</scope>
    <source>
        <strain evidence="1 2">F-408</strain>
    </source>
</reference>
<dbReference type="EMBL" id="JACRUN010000001">
    <property type="protein sequence ID" value="MBC5834030.1"/>
    <property type="molecule type" value="Genomic_DNA"/>
</dbReference>
<keyword evidence="2" id="KW-1185">Reference proteome</keyword>
<proteinExistence type="predicted"/>
<dbReference type="Proteomes" id="UP000605990">
    <property type="component" value="Unassembled WGS sequence"/>
</dbReference>
<evidence type="ECO:0000313" key="2">
    <source>
        <dbReference type="Proteomes" id="UP000605990"/>
    </source>
</evidence>
<evidence type="ECO:0000313" key="1">
    <source>
        <dbReference type="EMBL" id="MBC5834030.1"/>
    </source>
</evidence>
<gene>
    <name evidence="1" type="ORF">H8R27_03950</name>
</gene>
<accession>A0ABR7IW66</accession>
<dbReference type="RefSeq" id="WP_166125249.1">
    <property type="nucleotide sequence ID" value="NZ_JAANOQ010000001.1"/>
</dbReference>
<organism evidence="1 2">
    <name type="scientific">Flavobacterium bernardetii</name>
    <dbReference type="NCBI Taxonomy" id="2813823"/>
    <lineage>
        <taxon>Bacteria</taxon>
        <taxon>Pseudomonadati</taxon>
        <taxon>Bacteroidota</taxon>
        <taxon>Flavobacteriia</taxon>
        <taxon>Flavobacteriales</taxon>
        <taxon>Flavobacteriaceae</taxon>
        <taxon>Flavobacterium</taxon>
    </lineage>
</organism>
<comment type="caution">
    <text evidence="1">The sequence shown here is derived from an EMBL/GenBank/DDBJ whole genome shotgun (WGS) entry which is preliminary data.</text>
</comment>
<name>A0ABR7IW66_9FLAO</name>
<sequence length="97" mass="11490">MDSRIIEIPQQEQTDKKEIHTIDSPTILSDNLNRTLQLHFFTAKTKIAKAFYNIHFIKAINKKKQNKSVLAKNHFSYTIIPISFKQTDIIFPFHNFW</sequence>
<protein>
    <submittedName>
        <fullName evidence="1">Uncharacterized protein</fullName>
    </submittedName>
</protein>